<reference evidence="6" key="1">
    <citation type="submission" date="2013-03" db="EMBL/GenBank/DDBJ databases">
        <authorList>
            <person name="Jeffery W."/>
            <person name="Warren W."/>
            <person name="Wilson R.K."/>
        </authorList>
    </citation>
    <scope>NUCLEOTIDE SEQUENCE</scope>
    <source>
        <strain evidence="6">female</strain>
    </source>
</reference>
<accession>A0A3B1IR04</accession>
<feature type="domain" description="Galectin" evidence="4">
    <location>
        <begin position="11"/>
        <end position="310"/>
    </location>
</feature>
<dbReference type="GO" id="GO:0030246">
    <property type="term" value="F:carbohydrate binding"/>
    <property type="evidence" value="ECO:0007669"/>
    <property type="project" value="UniProtKB-UniRule"/>
</dbReference>
<dbReference type="AlphaFoldDB" id="A0A3B1IR04"/>
<reference evidence="6" key="2">
    <citation type="journal article" date="2014" name="Nat. Commun.">
        <title>The cavefish genome reveals candidate genes for eye loss.</title>
        <authorList>
            <person name="McGaugh S.E."/>
            <person name="Gross J.B."/>
            <person name="Aken B."/>
            <person name="Blin M."/>
            <person name="Borowsky R."/>
            <person name="Chalopin D."/>
            <person name="Hinaux H."/>
            <person name="Jeffery W.R."/>
            <person name="Keene A."/>
            <person name="Ma L."/>
            <person name="Minx P."/>
            <person name="Murphy D."/>
            <person name="O'Quin K.E."/>
            <person name="Retaux S."/>
            <person name="Rohner N."/>
            <person name="Searle S.M."/>
            <person name="Stahl B.A."/>
            <person name="Tabin C."/>
            <person name="Volff J.N."/>
            <person name="Yoshizawa M."/>
            <person name="Warren W.C."/>
        </authorList>
    </citation>
    <scope>NUCLEOTIDE SEQUENCE [LARGE SCALE GENOMIC DNA]</scope>
    <source>
        <strain evidence="6">female</strain>
    </source>
</reference>
<evidence type="ECO:0000313" key="5">
    <source>
        <dbReference type="Ensembl" id="ENSAMXP00000032408.1"/>
    </source>
</evidence>
<dbReference type="SMART" id="SM00276">
    <property type="entry name" value="GLECT"/>
    <property type="match status" value="2"/>
</dbReference>
<dbReference type="SUPFAM" id="SSF49899">
    <property type="entry name" value="Concanavalin A-like lectins/glucanases"/>
    <property type="match status" value="2"/>
</dbReference>
<dbReference type="Proteomes" id="UP000018467">
    <property type="component" value="Unassembled WGS sequence"/>
</dbReference>
<keyword evidence="1 3" id="KW-0430">Lectin</keyword>
<reference evidence="5" key="3">
    <citation type="submission" date="2025-08" db="UniProtKB">
        <authorList>
            <consortium name="Ensembl"/>
        </authorList>
    </citation>
    <scope>IDENTIFICATION</scope>
</reference>
<protein>
    <recommendedName>
        <fullName evidence="3">Galectin</fullName>
    </recommendedName>
</protein>
<organism evidence="5 6">
    <name type="scientific">Astyanax mexicanus</name>
    <name type="common">Blind cave fish</name>
    <name type="synonym">Astyanax fasciatus mexicanus</name>
    <dbReference type="NCBI Taxonomy" id="7994"/>
    <lineage>
        <taxon>Eukaryota</taxon>
        <taxon>Metazoa</taxon>
        <taxon>Chordata</taxon>
        <taxon>Craniata</taxon>
        <taxon>Vertebrata</taxon>
        <taxon>Euteleostomi</taxon>
        <taxon>Actinopterygii</taxon>
        <taxon>Neopterygii</taxon>
        <taxon>Teleostei</taxon>
        <taxon>Ostariophysi</taxon>
        <taxon>Characiformes</taxon>
        <taxon>Characoidei</taxon>
        <taxon>Acestrorhamphidae</taxon>
        <taxon>Acestrorhamphinae</taxon>
        <taxon>Astyanax</taxon>
    </lineage>
</organism>
<keyword evidence="2" id="KW-0677">Repeat</keyword>
<dbReference type="PROSITE" id="PS51304">
    <property type="entry name" value="GALECTIN"/>
    <property type="match status" value="1"/>
</dbReference>
<dbReference type="PANTHER" id="PTHR11346">
    <property type="entry name" value="GALECTIN"/>
    <property type="match status" value="1"/>
</dbReference>
<evidence type="ECO:0000313" key="6">
    <source>
        <dbReference type="Proteomes" id="UP000018467"/>
    </source>
</evidence>
<keyword evidence="6" id="KW-1185">Reference proteome</keyword>
<evidence type="ECO:0000259" key="4">
    <source>
        <dbReference type="PROSITE" id="PS51304"/>
    </source>
</evidence>
<reference evidence="5" key="4">
    <citation type="submission" date="2025-09" db="UniProtKB">
        <authorList>
            <consortium name="Ensembl"/>
        </authorList>
    </citation>
    <scope>IDENTIFICATION</scope>
</reference>
<dbReference type="Bgee" id="ENSAMXG00000030480">
    <property type="expression patterns" value="Expressed in zone of skin and 5 other cell types or tissues"/>
</dbReference>
<evidence type="ECO:0000256" key="1">
    <source>
        <dbReference type="ARBA" id="ARBA00022734"/>
    </source>
</evidence>
<dbReference type="InterPro" id="IPR001079">
    <property type="entry name" value="Galectin_CRD"/>
</dbReference>
<dbReference type="Pfam" id="PF00337">
    <property type="entry name" value="Gal-bind_lectin"/>
    <property type="match status" value="2"/>
</dbReference>
<proteinExistence type="predicted"/>
<dbReference type="SMART" id="SM00908">
    <property type="entry name" value="Gal-bind_lectin"/>
    <property type="match status" value="2"/>
</dbReference>
<dbReference type="PANTHER" id="PTHR11346:SF32">
    <property type="entry name" value="GALECTIN-4"/>
    <property type="match status" value="1"/>
</dbReference>
<dbReference type="CDD" id="cd00070">
    <property type="entry name" value="GLECT"/>
    <property type="match status" value="2"/>
</dbReference>
<dbReference type="Ensembl" id="ENSAMXT00000038603.1">
    <property type="protein sequence ID" value="ENSAMXP00000032408.1"/>
    <property type="gene ID" value="ENSAMXG00000030480.1"/>
</dbReference>
<name>A0A3B1IR04_ASTMX</name>
<dbReference type="InterPro" id="IPR013320">
    <property type="entry name" value="ConA-like_dom_sf"/>
</dbReference>
<dbReference type="InParanoid" id="A0A3B1IR04"/>
<evidence type="ECO:0000256" key="2">
    <source>
        <dbReference type="ARBA" id="ARBA00022737"/>
    </source>
</evidence>
<dbReference type="InterPro" id="IPR044156">
    <property type="entry name" value="Galectin-like"/>
</dbReference>
<evidence type="ECO:0000256" key="3">
    <source>
        <dbReference type="RuleBase" id="RU102079"/>
    </source>
</evidence>
<sequence>MCWFIQNAIPYVGTIPEGIKPDMAVCFQGTVPADSDQFAINFKTGSSDGDDVALHFNPRIGQKVTLNSFRNGKWESEESASAELNIQIITIFNFIILCFQVFVNGVKHCMFKHRIPVEKVSTLNIGGDFIFYLHQSLMIHNFIMNTHFRNCPLVLHRIISCYFNMFFFINNITDLSLCTLCSPQAIPYVGTIPEGIKPDMAVCFQGTVPADSDQYVLLYYGDDVALHFNPRIGQKVTLNSFRNGKWESEESASAEPFTRGAPFTMFFTINTEGYEVFVNGVKHCMFKHRIPVEKVSTLNIGGDVSLNMIG</sequence>
<dbReference type="Gene3D" id="2.60.120.200">
    <property type="match status" value="2"/>
</dbReference>
<dbReference type="GeneTree" id="ENSGT00940000164543"/>